<evidence type="ECO:0000313" key="1">
    <source>
        <dbReference type="EMBL" id="MFD2420522.1"/>
    </source>
</evidence>
<name>A0ABW5G0Z3_9PSEU</name>
<dbReference type="RefSeq" id="WP_378268680.1">
    <property type="nucleotide sequence ID" value="NZ_JBHUKR010000019.1"/>
</dbReference>
<gene>
    <name evidence="1" type="ORF">ACFSXZ_29770</name>
</gene>
<evidence type="ECO:0000313" key="2">
    <source>
        <dbReference type="Proteomes" id="UP001597417"/>
    </source>
</evidence>
<sequence length="36" mass="3936">MERSWGVGGEVVPRKACQLTLDPCSSACYAGLHWRA</sequence>
<reference evidence="2" key="1">
    <citation type="journal article" date="2019" name="Int. J. Syst. Evol. Microbiol.">
        <title>The Global Catalogue of Microorganisms (GCM) 10K type strain sequencing project: providing services to taxonomists for standard genome sequencing and annotation.</title>
        <authorList>
            <consortium name="The Broad Institute Genomics Platform"/>
            <consortium name="The Broad Institute Genome Sequencing Center for Infectious Disease"/>
            <person name="Wu L."/>
            <person name="Ma J."/>
        </authorList>
    </citation>
    <scope>NUCLEOTIDE SEQUENCE [LARGE SCALE GENOMIC DNA]</scope>
    <source>
        <strain evidence="2">CGMCC 4.7645</strain>
    </source>
</reference>
<accession>A0ABW5G0Z3</accession>
<proteinExistence type="predicted"/>
<dbReference type="Proteomes" id="UP001597417">
    <property type="component" value="Unassembled WGS sequence"/>
</dbReference>
<organism evidence="1 2">
    <name type="scientific">Amycolatopsis pigmentata</name>
    <dbReference type="NCBI Taxonomy" id="450801"/>
    <lineage>
        <taxon>Bacteria</taxon>
        <taxon>Bacillati</taxon>
        <taxon>Actinomycetota</taxon>
        <taxon>Actinomycetes</taxon>
        <taxon>Pseudonocardiales</taxon>
        <taxon>Pseudonocardiaceae</taxon>
        <taxon>Amycolatopsis</taxon>
    </lineage>
</organism>
<dbReference type="EMBL" id="JBHUKR010000019">
    <property type="protein sequence ID" value="MFD2420522.1"/>
    <property type="molecule type" value="Genomic_DNA"/>
</dbReference>
<keyword evidence="2" id="KW-1185">Reference proteome</keyword>
<protein>
    <submittedName>
        <fullName evidence="1">Uncharacterized protein</fullName>
    </submittedName>
</protein>
<comment type="caution">
    <text evidence="1">The sequence shown here is derived from an EMBL/GenBank/DDBJ whole genome shotgun (WGS) entry which is preliminary data.</text>
</comment>